<feature type="transmembrane region" description="Helical" evidence="5">
    <location>
        <begin position="184"/>
        <end position="203"/>
    </location>
</feature>
<evidence type="ECO:0000256" key="5">
    <source>
        <dbReference type="SAM" id="Phobius"/>
    </source>
</evidence>
<dbReference type="InterPro" id="IPR017452">
    <property type="entry name" value="GPCR_Rhodpsn_7TM"/>
</dbReference>
<dbReference type="PANTHER" id="PTHR23017:SF3">
    <property type="entry name" value="G-PROTEIN COUPLED RECEPTORS FAMILY 1 PROFILE DOMAIN-CONTAINING PROTEIN"/>
    <property type="match status" value="1"/>
</dbReference>
<dbReference type="InterPro" id="IPR019430">
    <property type="entry name" value="7TM_GPCR_serpentine_rcpt_Srx"/>
</dbReference>
<comment type="subcellular location">
    <subcellularLocation>
        <location evidence="1">Membrane</location>
    </subcellularLocation>
</comment>
<name>A0A1I7ZSC0_9BILA</name>
<evidence type="ECO:0000313" key="7">
    <source>
        <dbReference type="Proteomes" id="UP000095287"/>
    </source>
</evidence>
<evidence type="ECO:0000256" key="2">
    <source>
        <dbReference type="ARBA" id="ARBA00022692"/>
    </source>
</evidence>
<dbReference type="SUPFAM" id="SSF81321">
    <property type="entry name" value="Family A G protein-coupled receptor-like"/>
    <property type="match status" value="1"/>
</dbReference>
<evidence type="ECO:0000256" key="1">
    <source>
        <dbReference type="ARBA" id="ARBA00004370"/>
    </source>
</evidence>
<evidence type="ECO:0000256" key="3">
    <source>
        <dbReference type="ARBA" id="ARBA00022989"/>
    </source>
</evidence>
<dbReference type="WBParaSite" id="L893_g29329.t1">
    <property type="protein sequence ID" value="L893_g29329.t1"/>
    <property type="gene ID" value="L893_g29329"/>
</dbReference>
<protein>
    <submittedName>
        <fullName evidence="8">G_PROTEIN_RECEP_F1_2 domain-containing protein</fullName>
    </submittedName>
</protein>
<feature type="transmembrane region" description="Helical" evidence="5">
    <location>
        <begin position="261"/>
        <end position="281"/>
    </location>
</feature>
<keyword evidence="7" id="KW-1185">Reference proteome</keyword>
<feature type="transmembrane region" description="Helical" evidence="5">
    <location>
        <begin position="20"/>
        <end position="42"/>
    </location>
</feature>
<sequence>MNATENALQVDAENSTAALIIFMTAGAGVVINVYAIMVVFWLQLQKNSFGILCLAHEIPDVIILTSFAMFCAPVTYFQINTQKAEELSRLLGHIDFIAWNITVYSHVHVAVNRFVSIYLPLTYRNTFTRRNTCFLVLIYTTLATLQTTPLFFEGCYLYYIPSMYLWSFSPTACGAALQTGDMSLGISLMTIVMGIDFCTFLKIRKTMKAISMNTTSEDRRQQKQEIRFYMQALVQSTVYIIKKLCFYVFSRFMTTKWTLFFFTFYAWMMCHLLDGLILIIYNYRKLKSHSNVYTSSTPISGALSASHTGTKSNGERITICYKYDTLIYPVFVFAEF</sequence>
<keyword evidence="2 5" id="KW-0812">Transmembrane</keyword>
<evidence type="ECO:0000256" key="4">
    <source>
        <dbReference type="ARBA" id="ARBA00023136"/>
    </source>
</evidence>
<accession>A0A1I7ZSC0</accession>
<reference evidence="8" key="1">
    <citation type="submission" date="2016-11" db="UniProtKB">
        <authorList>
            <consortium name="WormBaseParasite"/>
        </authorList>
    </citation>
    <scope>IDENTIFICATION</scope>
</reference>
<proteinExistence type="predicted"/>
<dbReference type="Proteomes" id="UP000095287">
    <property type="component" value="Unplaced"/>
</dbReference>
<evidence type="ECO:0000313" key="8">
    <source>
        <dbReference type="WBParaSite" id="L893_g29329.t1"/>
    </source>
</evidence>
<dbReference type="AlphaFoldDB" id="A0A1I7ZSC0"/>
<keyword evidence="4 5" id="KW-0472">Membrane</keyword>
<organism evidence="7 8">
    <name type="scientific">Steinernema glaseri</name>
    <dbReference type="NCBI Taxonomy" id="37863"/>
    <lineage>
        <taxon>Eukaryota</taxon>
        <taxon>Metazoa</taxon>
        <taxon>Ecdysozoa</taxon>
        <taxon>Nematoda</taxon>
        <taxon>Chromadorea</taxon>
        <taxon>Rhabditida</taxon>
        <taxon>Tylenchina</taxon>
        <taxon>Panagrolaimomorpha</taxon>
        <taxon>Strongyloidoidea</taxon>
        <taxon>Steinernematidae</taxon>
        <taxon>Steinernema</taxon>
    </lineage>
</organism>
<dbReference type="PANTHER" id="PTHR23017">
    <property type="entry name" value="SERPENTINE RECEPTOR, CLASS X"/>
    <property type="match status" value="1"/>
</dbReference>
<dbReference type="Gene3D" id="1.20.1070.10">
    <property type="entry name" value="Rhodopsin 7-helix transmembrane proteins"/>
    <property type="match status" value="1"/>
</dbReference>
<feature type="transmembrane region" description="Helical" evidence="5">
    <location>
        <begin position="133"/>
        <end position="159"/>
    </location>
</feature>
<evidence type="ECO:0000259" key="6">
    <source>
        <dbReference type="PROSITE" id="PS50262"/>
    </source>
</evidence>
<feature type="domain" description="G-protein coupled receptors family 1 profile" evidence="6">
    <location>
        <begin position="31"/>
        <end position="281"/>
    </location>
</feature>
<keyword evidence="3 5" id="KW-1133">Transmembrane helix</keyword>
<dbReference type="Pfam" id="PF10328">
    <property type="entry name" value="7TM_GPCR_Srx"/>
    <property type="match status" value="1"/>
</dbReference>
<dbReference type="GO" id="GO:0016020">
    <property type="term" value="C:membrane"/>
    <property type="evidence" value="ECO:0007669"/>
    <property type="project" value="UniProtKB-SubCell"/>
</dbReference>
<dbReference type="PROSITE" id="PS50262">
    <property type="entry name" value="G_PROTEIN_RECEP_F1_2"/>
    <property type="match status" value="1"/>
</dbReference>
<feature type="transmembrane region" description="Helical" evidence="5">
    <location>
        <begin position="228"/>
        <end position="249"/>
    </location>
</feature>